<dbReference type="FunFam" id="1.20.1110.10:FF:000023">
    <property type="entry name" value="Cation-transporting ATPase"/>
    <property type="match status" value="1"/>
</dbReference>
<sequence length="1472" mass="165605">MGTSENTTAAGPGKTNLPDMKGDVDYVNHGMEDQMEIQGYIRSKMKTAVVIFFSVITGGLLRLFLFWFPYLLVMWTHRKCQIDVAIIVILKDQFNQRHVSEVMTAMVDKGYSAITGSSLRSSFKRSVSNNFSKRRTSDTTPLLNSDDKLEFDVVRYFISKKVKYVWNPEKDLFEKLRGLEQSTSCSYFHNTKGQSRAEQIKSRATYGVNRIDVNITPLFQLFFLQVLSPFYVFQMFSATVWFIEWYYYYAGFIVGISILSMSVAIYQTRTTELALRSTIESSSNVLVCRGKNVYEEISSDDLVPGDVIEIPRRGCMMQCDAVLVSGNCIVNEGMLTGESVPITKTPLPNPSMSRSQEDVMFSMREHARHVLFCGTKVIQTRYYDNHKVQAVVIRTGYNTAKGELVRSIMFPKPIDFKFEVDTYKFLAFLACLAAFGCVYTFWVMAGRDLPADEVILMALDLVTVAVPAALPAALTIGIVFAQYRLKKWGIFCISPKRITVSGTLNVVCFDKTGTITEDGLDMKSVIPVTEAKFHGEVTSLSTMTRSPIMAAMTTCHSLTIIDDELCGDPIDLIMFGATNWELVEPGQEESRFDQMAPTIVRPVATVNNIYNDSFDSNFQLPVDEIGIIRQFTFSSSLQRMSVITRKLGDKNFELYTKGAPEKVISLCKSDTVPVDFHEVLTQYTQRGLRVLALAWRPLPGKLKYTKIQRIQREQVEKDLRFLGLMVMENRLKPSSASVIHQLKDANIRPIMVTGDNMLTALSVARECGMIDPMDNIILVQAYPAQGWSEASLEYIYTDSKAPEDLDLITLSGGRIGNTEISEKFNEVNSKYHLATDGRSWAVIRQYFPDMIPKLVVKGTVFARMSPEQKSQLVEELQELEYYVGMCGDGANDCGALKTAHAGISLSEAEASVASPFTSKNPDIECVPTLIREGRAALTTSFGIFKYMCMYSLVMFTTICILYWKNANLTDFQFLFIDLILLTTLSISFSWTGAYSKLVPDPPLLKLVSISPILSVFSQTVISMGFQVFVYSNISEQVWFIPFVENDEWDYRCHEVTALFMVSNFQYFFLSIAFSKGAPYRKSVFSNYPFMVNLVFCFAMNAWLTLHPGQDTEEFIELQPPPFLYRLVLLGIAFINGMVSILFEMLVIDSKYISRTLQTRIEEMFKGASYKYLEVEKDIEKDISWPPTQTKPSNLVDAFARMDSAHNVPDFDQNSLLSSLLYSSSGSYKSHSLHSTGSLRFSSGSYKVGMDEEQLIGSLGKEQDATSMGAIFPYLTKMEDITVKQYGNVEGFVNELPPETYTSRNRQSDDPDFANEQGDNIAAKTLPPEYYLGDSNTKTERVSSPVTLTTDQHVVPEIKIIKPEQKSFDFEKDKTNVIYTKQTTSRIDQHSTGLKDSNQSDLHSSETDAKPDTQNDDIDARPGTEDNQSNKLNTETESNVHETRSIPDDDPTGGSSASDGDADNEADKENTHL</sequence>
<dbReference type="InterPro" id="IPR018303">
    <property type="entry name" value="ATPase_P-typ_P_site"/>
</dbReference>
<gene>
    <name evidence="19" type="ORF">KP79_PYT21067</name>
</gene>
<evidence type="ECO:0000259" key="18">
    <source>
        <dbReference type="Pfam" id="PF12409"/>
    </source>
</evidence>
<dbReference type="OrthoDB" id="48943at2759"/>
<dbReference type="InterPro" id="IPR044492">
    <property type="entry name" value="P_typ_ATPase_HD_dom"/>
</dbReference>
<dbReference type="FunFam" id="3.40.50.1000:FF:000045">
    <property type="entry name" value="Cation-transporting ATPase"/>
    <property type="match status" value="1"/>
</dbReference>
<evidence type="ECO:0000256" key="7">
    <source>
        <dbReference type="ARBA" id="ARBA00022753"/>
    </source>
</evidence>
<dbReference type="InterPro" id="IPR047819">
    <property type="entry name" value="P5A-ATPase_N"/>
</dbReference>
<evidence type="ECO:0000313" key="19">
    <source>
        <dbReference type="EMBL" id="OWF45588.1"/>
    </source>
</evidence>
<evidence type="ECO:0000259" key="17">
    <source>
        <dbReference type="Pfam" id="PF00690"/>
    </source>
</evidence>
<dbReference type="EMBL" id="NEDP02004428">
    <property type="protein sequence ID" value="OWF45588.1"/>
    <property type="molecule type" value="Genomic_DNA"/>
</dbReference>
<evidence type="ECO:0000256" key="1">
    <source>
        <dbReference type="ARBA" id="ARBA00004107"/>
    </source>
</evidence>
<feature type="compositionally biased region" description="Basic and acidic residues" evidence="15">
    <location>
        <begin position="1437"/>
        <end position="1446"/>
    </location>
</feature>
<evidence type="ECO:0000256" key="12">
    <source>
        <dbReference type="ARBA" id="ARBA00023136"/>
    </source>
</evidence>
<dbReference type="Pfam" id="PF12409">
    <property type="entry name" value="P5-ATPase"/>
    <property type="match status" value="1"/>
</dbReference>
<keyword evidence="7" id="KW-0967">Endosome</keyword>
<keyword evidence="8 14" id="KW-0067">ATP-binding</keyword>
<dbReference type="InterPro" id="IPR008250">
    <property type="entry name" value="ATPase_P-typ_transduc_dom_A_sf"/>
</dbReference>
<dbReference type="STRING" id="6573.A0A210QA34"/>
<evidence type="ECO:0000256" key="14">
    <source>
        <dbReference type="RuleBase" id="RU362082"/>
    </source>
</evidence>
<dbReference type="InterPro" id="IPR059000">
    <property type="entry name" value="ATPase_P-type_domA"/>
</dbReference>
<dbReference type="FunFam" id="3.40.1110.10:FF:000026">
    <property type="entry name" value="Cation-transporting ATPase"/>
    <property type="match status" value="1"/>
</dbReference>
<evidence type="ECO:0000256" key="15">
    <source>
        <dbReference type="SAM" id="MobiDB-lite"/>
    </source>
</evidence>
<feature type="transmembrane region" description="Helical" evidence="14">
    <location>
        <begin position="1085"/>
        <end position="1103"/>
    </location>
</feature>
<dbReference type="GO" id="GO:0015203">
    <property type="term" value="F:polyamine transmembrane transporter activity"/>
    <property type="evidence" value="ECO:0007669"/>
    <property type="project" value="TreeGrafter"/>
</dbReference>
<dbReference type="Pfam" id="PF00690">
    <property type="entry name" value="Cation_ATPase_N"/>
    <property type="match status" value="1"/>
</dbReference>
<dbReference type="NCBIfam" id="TIGR01657">
    <property type="entry name" value="P-ATPase-V"/>
    <property type="match status" value="1"/>
</dbReference>
<evidence type="ECO:0000256" key="6">
    <source>
        <dbReference type="ARBA" id="ARBA00022741"/>
    </source>
</evidence>
<feature type="transmembrane region" description="Helical" evidence="14">
    <location>
        <begin position="975"/>
        <end position="994"/>
    </location>
</feature>
<feature type="compositionally biased region" description="Polar residues" evidence="15">
    <location>
        <begin position="1424"/>
        <end position="1436"/>
    </location>
</feature>
<dbReference type="InterPro" id="IPR001757">
    <property type="entry name" value="P_typ_ATPase"/>
</dbReference>
<feature type="region of interest" description="Disordered" evidence="15">
    <location>
        <begin position="1299"/>
        <end position="1347"/>
    </location>
</feature>
<dbReference type="Pfam" id="PF00122">
    <property type="entry name" value="E1-E2_ATPase"/>
    <property type="match status" value="1"/>
</dbReference>
<dbReference type="Gene3D" id="2.70.150.10">
    <property type="entry name" value="Calcium-transporting ATPase, cytoplasmic transduction domain A"/>
    <property type="match status" value="1"/>
</dbReference>
<dbReference type="PROSITE" id="PS00154">
    <property type="entry name" value="ATPASE_E1_E2"/>
    <property type="match status" value="1"/>
</dbReference>
<dbReference type="SFLD" id="SFLDF00027">
    <property type="entry name" value="p-type_atpase"/>
    <property type="match status" value="1"/>
</dbReference>
<evidence type="ECO:0000256" key="5">
    <source>
        <dbReference type="ARBA" id="ARBA00022723"/>
    </source>
</evidence>
<dbReference type="Gene3D" id="3.40.50.1000">
    <property type="entry name" value="HAD superfamily/HAD-like"/>
    <property type="match status" value="1"/>
</dbReference>
<evidence type="ECO:0000256" key="9">
    <source>
        <dbReference type="ARBA" id="ARBA00022842"/>
    </source>
</evidence>
<proteinExistence type="inferred from homology"/>
<comment type="caution">
    <text evidence="19">The sequence shown here is derived from an EMBL/GenBank/DDBJ whole genome shotgun (WGS) entry which is preliminary data.</text>
</comment>
<keyword evidence="5 14" id="KW-0479">Metal-binding</keyword>
<dbReference type="GO" id="GO:0016887">
    <property type="term" value="F:ATP hydrolysis activity"/>
    <property type="evidence" value="ECO:0007669"/>
    <property type="project" value="InterPro"/>
</dbReference>
<reference evidence="19 20" key="1">
    <citation type="journal article" date="2017" name="Nat. Ecol. Evol.">
        <title>Scallop genome provides insights into evolution of bilaterian karyotype and development.</title>
        <authorList>
            <person name="Wang S."/>
            <person name="Zhang J."/>
            <person name="Jiao W."/>
            <person name="Li J."/>
            <person name="Xun X."/>
            <person name="Sun Y."/>
            <person name="Guo X."/>
            <person name="Huan P."/>
            <person name="Dong B."/>
            <person name="Zhang L."/>
            <person name="Hu X."/>
            <person name="Sun X."/>
            <person name="Wang J."/>
            <person name="Zhao C."/>
            <person name="Wang Y."/>
            <person name="Wang D."/>
            <person name="Huang X."/>
            <person name="Wang R."/>
            <person name="Lv J."/>
            <person name="Li Y."/>
            <person name="Zhang Z."/>
            <person name="Liu B."/>
            <person name="Lu W."/>
            <person name="Hui Y."/>
            <person name="Liang J."/>
            <person name="Zhou Z."/>
            <person name="Hou R."/>
            <person name="Li X."/>
            <person name="Liu Y."/>
            <person name="Li H."/>
            <person name="Ning X."/>
            <person name="Lin Y."/>
            <person name="Zhao L."/>
            <person name="Xing Q."/>
            <person name="Dou J."/>
            <person name="Li Y."/>
            <person name="Mao J."/>
            <person name="Guo H."/>
            <person name="Dou H."/>
            <person name="Li T."/>
            <person name="Mu C."/>
            <person name="Jiang W."/>
            <person name="Fu Q."/>
            <person name="Fu X."/>
            <person name="Miao Y."/>
            <person name="Liu J."/>
            <person name="Yu Q."/>
            <person name="Li R."/>
            <person name="Liao H."/>
            <person name="Li X."/>
            <person name="Kong Y."/>
            <person name="Jiang Z."/>
            <person name="Chourrout D."/>
            <person name="Li R."/>
            <person name="Bao Z."/>
        </authorList>
    </citation>
    <scope>NUCLEOTIDE SEQUENCE [LARGE SCALE GENOMIC DNA]</scope>
    <source>
        <strain evidence="19 20">PY_sf001</strain>
    </source>
</reference>
<dbReference type="InterPro" id="IPR023298">
    <property type="entry name" value="ATPase_P-typ_TM_dom_sf"/>
</dbReference>
<dbReference type="PRINTS" id="PR00119">
    <property type="entry name" value="CATATPASE"/>
</dbReference>
<dbReference type="SUPFAM" id="SSF56784">
    <property type="entry name" value="HAD-like"/>
    <property type="match status" value="1"/>
</dbReference>
<dbReference type="InterPro" id="IPR006544">
    <property type="entry name" value="P-type_TPase_V"/>
</dbReference>
<feature type="transmembrane region" description="Helical" evidence="14">
    <location>
        <begin position="425"/>
        <end position="442"/>
    </location>
</feature>
<dbReference type="Proteomes" id="UP000242188">
    <property type="component" value="Unassembled WGS sequence"/>
</dbReference>
<feature type="compositionally biased region" description="Polar residues" evidence="15">
    <location>
        <begin position="1386"/>
        <end position="1401"/>
    </location>
</feature>
<keyword evidence="20" id="KW-1185">Reference proteome</keyword>
<keyword evidence="11 14" id="KW-1133">Transmembrane helix</keyword>
<feature type="transmembrane region" description="Helical" evidence="14">
    <location>
        <begin position="1055"/>
        <end position="1073"/>
    </location>
</feature>
<feature type="domain" description="P-type ATPase A" evidence="16">
    <location>
        <begin position="283"/>
        <end position="408"/>
    </location>
</feature>
<feature type="compositionally biased region" description="Basic and acidic residues" evidence="15">
    <location>
        <begin position="1402"/>
        <end position="1423"/>
    </location>
</feature>
<dbReference type="SFLD" id="SFLDG00002">
    <property type="entry name" value="C1.7:_P-type_atpase_like"/>
    <property type="match status" value="1"/>
</dbReference>
<comment type="subcellular location">
    <subcellularLocation>
        <location evidence="1">Late endosome membrane</location>
        <topology evidence="1">Multi-pass membrane protein</topology>
    </subcellularLocation>
    <subcellularLocation>
        <location evidence="14">Membrane</location>
        <topology evidence="14">Multi-pass membrane protein</topology>
    </subcellularLocation>
</comment>
<keyword evidence="10 14" id="KW-1278">Translocase</keyword>
<dbReference type="EC" id="7.2.2.-" evidence="14"/>
<feature type="transmembrane region" description="Helical" evidence="14">
    <location>
        <begin position="211"/>
        <end position="233"/>
    </location>
</feature>
<keyword evidence="3" id="KW-0597">Phosphoprotein</keyword>
<evidence type="ECO:0000256" key="4">
    <source>
        <dbReference type="ARBA" id="ARBA00022692"/>
    </source>
</evidence>
<dbReference type="PANTHER" id="PTHR45630">
    <property type="entry name" value="CATION-TRANSPORTING ATPASE-RELATED"/>
    <property type="match status" value="1"/>
</dbReference>
<dbReference type="InterPro" id="IPR023214">
    <property type="entry name" value="HAD_sf"/>
</dbReference>
<evidence type="ECO:0000256" key="13">
    <source>
        <dbReference type="ARBA" id="ARBA00049360"/>
    </source>
</evidence>
<evidence type="ECO:0000313" key="20">
    <source>
        <dbReference type="Proteomes" id="UP000242188"/>
    </source>
</evidence>
<dbReference type="InterPro" id="IPR004014">
    <property type="entry name" value="ATPase_P-typ_cation-transptr_N"/>
</dbReference>
<name>A0A210QA34_MIZYE</name>
<comment type="catalytic activity">
    <reaction evidence="13 14">
        <text>ATP + H2O = ADP + phosphate + H(+)</text>
        <dbReference type="Rhea" id="RHEA:13065"/>
        <dbReference type="ChEBI" id="CHEBI:15377"/>
        <dbReference type="ChEBI" id="CHEBI:15378"/>
        <dbReference type="ChEBI" id="CHEBI:30616"/>
        <dbReference type="ChEBI" id="CHEBI:43474"/>
        <dbReference type="ChEBI" id="CHEBI:456216"/>
    </reaction>
</comment>
<feature type="transmembrane region" description="Helical" evidence="14">
    <location>
        <begin position="943"/>
        <end position="963"/>
    </location>
</feature>
<feature type="transmembrane region" description="Helical" evidence="14">
    <location>
        <begin position="1123"/>
        <end position="1147"/>
    </location>
</feature>
<dbReference type="SUPFAM" id="SSF81665">
    <property type="entry name" value="Calcium ATPase, transmembrane domain M"/>
    <property type="match status" value="1"/>
</dbReference>
<dbReference type="GO" id="GO:0019829">
    <property type="term" value="F:ATPase-coupled monoatomic cation transmembrane transporter activity"/>
    <property type="evidence" value="ECO:0007669"/>
    <property type="project" value="UniProtKB-UniRule"/>
</dbReference>
<protein>
    <recommendedName>
        <fullName evidence="14">Cation-transporting ATPase</fullName>
        <ecNumber evidence="14">7.2.2.-</ecNumber>
    </recommendedName>
</protein>
<evidence type="ECO:0000256" key="10">
    <source>
        <dbReference type="ARBA" id="ARBA00022967"/>
    </source>
</evidence>
<evidence type="ECO:0000256" key="2">
    <source>
        <dbReference type="ARBA" id="ARBA00006000"/>
    </source>
</evidence>
<evidence type="ECO:0000259" key="16">
    <source>
        <dbReference type="Pfam" id="PF00122"/>
    </source>
</evidence>
<dbReference type="GO" id="GO:0006874">
    <property type="term" value="P:intracellular calcium ion homeostasis"/>
    <property type="evidence" value="ECO:0007669"/>
    <property type="project" value="TreeGrafter"/>
</dbReference>
<dbReference type="GO" id="GO:0046872">
    <property type="term" value="F:metal ion binding"/>
    <property type="evidence" value="ECO:0007669"/>
    <property type="project" value="UniProtKB-UniRule"/>
</dbReference>
<comment type="similarity">
    <text evidence="2 14">Belongs to the cation transport ATPase (P-type) (TC 3.A.3) family. Type V subfamily.</text>
</comment>
<accession>A0A210QA34</accession>
<evidence type="ECO:0000256" key="8">
    <source>
        <dbReference type="ARBA" id="ARBA00022840"/>
    </source>
</evidence>
<feature type="transmembrane region" description="Helical" evidence="14">
    <location>
        <begin position="49"/>
        <end position="73"/>
    </location>
</feature>
<dbReference type="GO" id="GO:0031902">
    <property type="term" value="C:late endosome membrane"/>
    <property type="evidence" value="ECO:0007669"/>
    <property type="project" value="UniProtKB-SubCell"/>
</dbReference>
<dbReference type="GO" id="GO:0005524">
    <property type="term" value="F:ATP binding"/>
    <property type="evidence" value="ECO:0007669"/>
    <property type="project" value="UniProtKB-UniRule"/>
</dbReference>
<feature type="region of interest" description="Disordered" evidence="15">
    <location>
        <begin position="1386"/>
        <end position="1472"/>
    </location>
</feature>
<keyword evidence="4 14" id="KW-0812">Transmembrane</keyword>
<dbReference type="Gene3D" id="3.40.1110.10">
    <property type="entry name" value="Calcium-transporting ATPase, cytoplasmic domain N"/>
    <property type="match status" value="1"/>
</dbReference>
<organism evidence="19 20">
    <name type="scientific">Mizuhopecten yessoensis</name>
    <name type="common">Japanese scallop</name>
    <name type="synonym">Patinopecten yessoensis</name>
    <dbReference type="NCBI Taxonomy" id="6573"/>
    <lineage>
        <taxon>Eukaryota</taxon>
        <taxon>Metazoa</taxon>
        <taxon>Spiralia</taxon>
        <taxon>Lophotrochozoa</taxon>
        <taxon>Mollusca</taxon>
        <taxon>Bivalvia</taxon>
        <taxon>Autobranchia</taxon>
        <taxon>Pteriomorphia</taxon>
        <taxon>Pectinida</taxon>
        <taxon>Pectinoidea</taxon>
        <taxon>Pectinidae</taxon>
        <taxon>Mizuhopecten</taxon>
    </lineage>
</organism>
<dbReference type="GO" id="GO:0140358">
    <property type="term" value="F:P-type transmembrane transporter activity"/>
    <property type="evidence" value="ECO:0007669"/>
    <property type="project" value="InterPro"/>
</dbReference>
<dbReference type="SUPFAM" id="SSF81653">
    <property type="entry name" value="Calcium ATPase, transduction domain A"/>
    <property type="match status" value="1"/>
</dbReference>
<dbReference type="InterPro" id="IPR023299">
    <property type="entry name" value="ATPase_P-typ_cyto_dom_N"/>
</dbReference>
<evidence type="ECO:0000256" key="11">
    <source>
        <dbReference type="ARBA" id="ARBA00022989"/>
    </source>
</evidence>
<keyword evidence="9 14" id="KW-0460">Magnesium</keyword>
<dbReference type="PANTHER" id="PTHR45630:SF8">
    <property type="entry name" value="CATION-TRANSPORTING ATPASE"/>
    <property type="match status" value="1"/>
</dbReference>
<feature type="domain" description="P5B-type ATPase N-terminal" evidence="18">
    <location>
        <begin position="32"/>
        <end position="167"/>
    </location>
</feature>
<keyword evidence="12 14" id="KW-0472">Membrane</keyword>
<dbReference type="NCBIfam" id="TIGR01494">
    <property type="entry name" value="ATPase_P-type"/>
    <property type="match status" value="1"/>
</dbReference>
<dbReference type="Pfam" id="PF13246">
    <property type="entry name" value="Cation_ATPase"/>
    <property type="match status" value="1"/>
</dbReference>
<feature type="transmembrane region" description="Helical" evidence="14">
    <location>
        <begin position="1006"/>
        <end position="1029"/>
    </location>
</feature>
<feature type="transmembrane region" description="Helical" evidence="14">
    <location>
        <begin position="454"/>
        <end position="481"/>
    </location>
</feature>
<feature type="domain" description="Cation-transporting P-type ATPase N-terminal" evidence="17">
    <location>
        <begin position="190"/>
        <end position="241"/>
    </location>
</feature>
<dbReference type="SFLD" id="SFLDS00003">
    <property type="entry name" value="Haloacid_Dehalogenase"/>
    <property type="match status" value="1"/>
</dbReference>
<dbReference type="InterPro" id="IPR036412">
    <property type="entry name" value="HAD-like_sf"/>
</dbReference>
<keyword evidence="6 14" id="KW-0547">Nucleotide-binding</keyword>
<feature type="transmembrane region" description="Helical" evidence="14">
    <location>
        <begin position="245"/>
        <end position="266"/>
    </location>
</feature>
<evidence type="ECO:0000256" key="3">
    <source>
        <dbReference type="ARBA" id="ARBA00022553"/>
    </source>
</evidence>